<evidence type="ECO:0000313" key="2">
    <source>
        <dbReference type="EMBL" id="SDR24699.1"/>
    </source>
</evidence>
<evidence type="ECO:0000259" key="1">
    <source>
        <dbReference type="PROSITE" id="PS51819"/>
    </source>
</evidence>
<dbReference type="Proteomes" id="UP000183053">
    <property type="component" value="Unassembled WGS sequence"/>
</dbReference>
<dbReference type="InterPro" id="IPR037523">
    <property type="entry name" value="VOC_core"/>
</dbReference>
<dbReference type="OrthoDB" id="9809391at2"/>
<organism evidence="2 3">
    <name type="scientific">Tsukamurella pulmonis</name>
    <dbReference type="NCBI Taxonomy" id="47312"/>
    <lineage>
        <taxon>Bacteria</taxon>
        <taxon>Bacillati</taxon>
        <taxon>Actinomycetota</taxon>
        <taxon>Actinomycetes</taxon>
        <taxon>Mycobacteriales</taxon>
        <taxon>Tsukamurellaceae</taxon>
        <taxon>Tsukamurella</taxon>
    </lineage>
</organism>
<dbReference type="Gene3D" id="3.30.720.120">
    <property type="match status" value="1"/>
</dbReference>
<dbReference type="RefSeq" id="WP_068564253.1">
    <property type="nucleotide sequence ID" value="NZ_FNLF01000002.1"/>
</dbReference>
<protein>
    <submittedName>
        <fullName evidence="2">Uncharacterized conserved protein PhnB, glyoxalase superfamily</fullName>
    </submittedName>
</protein>
<sequence>MDDNNLAAAVIYRDAPTALEWLEKAFAFETTMAIDPPPDQPTMGHYEMDCGGGRIMVGSEWSDSARSPASVGGVNTQSLHIQLDGDIDAHCERARAAGATIVQEPEDQFYGDRTYRAADLDGHVWTFAQHLRDVSRSEAEAAIGTSIRAKNWS</sequence>
<proteinExistence type="predicted"/>
<dbReference type="STRING" id="47312.SAMN04489765_4189"/>
<dbReference type="PROSITE" id="PS51819">
    <property type="entry name" value="VOC"/>
    <property type="match status" value="1"/>
</dbReference>
<reference evidence="3" key="1">
    <citation type="submission" date="2016-10" db="EMBL/GenBank/DDBJ databases">
        <authorList>
            <person name="Varghese N."/>
            <person name="Submissions S."/>
        </authorList>
    </citation>
    <scope>NUCLEOTIDE SEQUENCE [LARGE SCALE GENOMIC DNA]</scope>
    <source>
        <strain evidence="3">DSM 44142</strain>
    </source>
</reference>
<dbReference type="PANTHER" id="PTHR34109:SF1">
    <property type="entry name" value="VOC DOMAIN-CONTAINING PROTEIN"/>
    <property type="match status" value="1"/>
</dbReference>
<dbReference type="PANTHER" id="PTHR34109">
    <property type="entry name" value="BNAUNNG04460D PROTEIN-RELATED"/>
    <property type="match status" value="1"/>
</dbReference>
<dbReference type="Gene3D" id="3.30.720.110">
    <property type="match status" value="1"/>
</dbReference>
<dbReference type="EMBL" id="FNLF01000002">
    <property type="protein sequence ID" value="SDR24699.1"/>
    <property type="molecule type" value="Genomic_DNA"/>
</dbReference>
<feature type="domain" description="VOC" evidence="1">
    <location>
        <begin position="4"/>
        <end position="130"/>
    </location>
</feature>
<dbReference type="AlphaFoldDB" id="A0A1H1HH58"/>
<dbReference type="SUPFAM" id="SSF54593">
    <property type="entry name" value="Glyoxalase/Bleomycin resistance protein/Dihydroxybiphenyl dioxygenase"/>
    <property type="match status" value="1"/>
</dbReference>
<dbReference type="Pfam" id="PF00903">
    <property type="entry name" value="Glyoxalase"/>
    <property type="match status" value="1"/>
</dbReference>
<gene>
    <name evidence="2" type="ORF">SAMN04489765_4189</name>
</gene>
<name>A0A1H1HH58_9ACTN</name>
<keyword evidence="3" id="KW-1185">Reference proteome</keyword>
<accession>A0A1H1HH58</accession>
<dbReference type="InterPro" id="IPR029068">
    <property type="entry name" value="Glyas_Bleomycin-R_OHBP_Dase"/>
</dbReference>
<evidence type="ECO:0000313" key="3">
    <source>
        <dbReference type="Proteomes" id="UP000183053"/>
    </source>
</evidence>
<dbReference type="InterPro" id="IPR004360">
    <property type="entry name" value="Glyas_Fos-R_dOase_dom"/>
</dbReference>